<gene>
    <name evidence="2" type="ORF">CFP56_027037</name>
</gene>
<dbReference type="EMBL" id="PKMF04000436">
    <property type="protein sequence ID" value="KAK7831753.1"/>
    <property type="molecule type" value="Genomic_DNA"/>
</dbReference>
<evidence type="ECO:0000313" key="2">
    <source>
        <dbReference type="EMBL" id="KAK7831753.1"/>
    </source>
</evidence>
<feature type="non-terminal residue" evidence="2">
    <location>
        <position position="1"/>
    </location>
</feature>
<protein>
    <submittedName>
        <fullName evidence="2">Uncharacterized protein</fullName>
    </submittedName>
</protein>
<evidence type="ECO:0000256" key="1">
    <source>
        <dbReference type="SAM" id="MobiDB-lite"/>
    </source>
</evidence>
<reference evidence="2 3" key="1">
    <citation type="journal article" date="2018" name="Sci. Data">
        <title>The draft genome sequence of cork oak.</title>
        <authorList>
            <person name="Ramos A.M."/>
            <person name="Usie A."/>
            <person name="Barbosa P."/>
            <person name="Barros P.M."/>
            <person name="Capote T."/>
            <person name="Chaves I."/>
            <person name="Simoes F."/>
            <person name="Abreu I."/>
            <person name="Carrasquinho I."/>
            <person name="Faro C."/>
            <person name="Guimaraes J.B."/>
            <person name="Mendonca D."/>
            <person name="Nobrega F."/>
            <person name="Rodrigues L."/>
            <person name="Saibo N.J.M."/>
            <person name="Varela M.C."/>
            <person name="Egas C."/>
            <person name="Matos J."/>
            <person name="Miguel C.M."/>
            <person name="Oliveira M.M."/>
            <person name="Ricardo C.P."/>
            <person name="Goncalves S."/>
        </authorList>
    </citation>
    <scope>NUCLEOTIDE SEQUENCE [LARGE SCALE GENOMIC DNA]</scope>
    <source>
        <strain evidence="3">cv. HL8</strain>
    </source>
</reference>
<feature type="region of interest" description="Disordered" evidence="1">
    <location>
        <begin position="94"/>
        <end position="117"/>
    </location>
</feature>
<name>A0AAW0JXP8_QUESU</name>
<dbReference type="Proteomes" id="UP000237347">
    <property type="component" value="Unassembled WGS sequence"/>
</dbReference>
<organism evidence="2 3">
    <name type="scientific">Quercus suber</name>
    <name type="common">Cork oak</name>
    <dbReference type="NCBI Taxonomy" id="58331"/>
    <lineage>
        <taxon>Eukaryota</taxon>
        <taxon>Viridiplantae</taxon>
        <taxon>Streptophyta</taxon>
        <taxon>Embryophyta</taxon>
        <taxon>Tracheophyta</taxon>
        <taxon>Spermatophyta</taxon>
        <taxon>Magnoliopsida</taxon>
        <taxon>eudicotyledons</taxon>
        <taxon>Gunneridae</taxon>
        <taxon>Pentapetalae</taxon>
        <taxon>rosids</taxon>
        <taxon>fabids</taxon>
        <taxon>Fagales</taxon>
        <taxon>Fagaceae</taxon>
        <taxon>Quercus</taxon>
    </lineage>
</organism>
<keyword evidence="3" id="KW-1185">Reference proteome</keyword>
<dbReference type="AlphaFoldDB" id="A0AAW0JXP8"/>
<comment type="caution">
    <text evidence="2">The sequence shown here is derived from an EMBL/GenBank/DDBJ whole genome shotgun (WGS) entry which is preliminary data.</text>
</comment>
<accession>A0AAW0JXP8</accession>
<proteinExistence type="predicted"/>
<evidence type="ECO:0000313" key="3">
    <source>
        <dbReference type="Proteomes" id="UP000237347"/>
    </source>
</evidence>
<sequence length="160" mass="17099">ERESTDVGVSELVKKRKGIERREITGVGLPSPRGEIETVGFVVGDAIPALEYLLASSIVLRGFRVGLMDPGPIGVVAGSGVGGPGLEGAVVGVGRRGRGGFSGEREEEEDGSEAEEREKWEERDFLCVLLLSAGHCLTAVVQVHITRIQLQIGGFSFFFF</sequence>